<protein>
    <submittedName>
        <fullName evidence="1">Uncharacterized protein</fullName>
    </submittedName>
</protein>
<comment type="caution">
    <text evidence="1">The sequence shown here is derived from an EMBL/GenBank/DDBJ whole genome shotgun (WGS) entry which is preliminary data.</text>
</comment>
<reference evidence="1 2" key="1">
    <citation type="submission" date="2021-03" db="EMBL/GenBank/DDBJ databases">
        <authorList>
            <person name="So Y."/>
        </authorList>
    </citation>
    <scope>NUCLEOTIDE SEQUENCE [LARGE SCALE GENOMIC DNA]</scope>
    <source>
        <strain evidence="1 2">SSH11</strain>
    </source>
</reference>
<organism evidence="1 2">
    <name type="scientific">Pararoseomonas baculiformis</name>
    <dbReference type="NCBI Taxonomy" id="2820812"/>
    <lineage>
        <taxon>Bacteria</taxon>
        <taxon>Pseudomonadati</taxon>
        <taxon>Pseudomonadota</taxon>
        <taxon>Alphaproteobacteria</taxon>
        <taxon>Acetobacterales</taxon>
        <taxon>Acetobacteraceae</taxon>
        <taxon>Pararoseomonas</taxon>
    </lineage>
</organism>
<dbReference type="Proteomes" id="UP000681594">
    <property type="component" value="Unassembled WGS sequence"/>
</dbReference>
<name>A0ABS4AI66_9PROT</name>
<evidence type="ECO:0000313" key="1">
    <source>
        <dbReference type="EMBL" id="MBP0446715.1"/>
    </source>
</evidence>
<sequence length="181" mass="19800">MTTASMAEFARLHSVSRKTAYEWKTRGYLRFSGALIDVEASNANLSAAGRSRLDSVTLKPRIARTVRKSVTPRVTGDTAWSAEMGHRHAEEYSLVLTLACVVSGAAIDITEALQDRIPLAELRPIVEGIITRIRKGAAECADEDGTPPGFDSWGDHPWFTEPPLTEAEWKELEDATHGHAG</sequence>
<proteinExistence type="predicted"/>
<accession>A0ABS4AI66</accession>
<dbReference type="EMBL" id="JAGIZB010000020">
    <property type="protein sequence ID" value="MBP0446715.1"/>
    <property type="molecule type" value="Genomic_DNA"/>
</dbReference>
<evidence type="ECO:0000313" key="2">
    <source>
        <dbReference type="Proteomes" id="UP000681594"/>
    </source>
</evidence>
<keyword evidence="2" id="KW-1185">Reference proteome</keyword>
<gene>
    <name evidence="1" type="ORF">J8J14_18215</name>
</gene>